<dbReference type="AlphaFoldDB" id="A0A426DJ25"/>
<feature type="transmembrane region" description="Helical" evidence="6">
    <location>
        <begin position="368"/>
        <end position="389"/>
    </location>
</feature>
<keyword evidence="5 6" id="KW-0472">Membrane</keyword>
<proteinExistence type="predicted"/>
<evidence type="ECO:0000256" key="2">
    <source>
        <dbReference type="ARBA" id="ARBA00022475"/>
    </source>
</evidence>
<dbReference type="GO" id="GO:0005886">
    <property type="term" value="C:plasma membrane"/>
    <property type="evidence" value="ECO:0007669"/>
    <property type="project" value="UniProtKB-SubCell"/>
</dbReference>
<evidence type="ECO:0000256" key="1">
    <source>
        <dbReference type="ARBA" id="ARBA00004651"/>
    </source>
</evidence>
<dbReference type="PANTHER" id="PTHR30250:SF11">
    <property type="entry name" value="O-ANTIGEN TRANSPORTER-RELATED"/>
    <property type="match status" value="1"/>
</dbReference>
<feature type="transmembrane region" description="Helical" evidence="6">
    <location>
        <begin position="115"/>
        <end position="132"/>
    </location>
</feature>
<comment type="subcellular location">
    <subcellularLocation>
        <location evidence="1">Cell membrane</location>
        <topology evidence="1">Multi-pass membrane protein</topology>
    </subcellularLocation>
</comment>
<dbReference type="PANTHER" id="PTHR30250">
    <property type="entry name" value="PST FAMILY PREDICTED COLANIC ACID TRANSPORTER"/>
    <property type="match status" value="1"/>
</dbReference>
<evidence type="ECO:0000256" key="6">
    <source>
        <dbReference type="SAM" id="Phobius"/>
    </source>
</evidence>
<feature type="transmembrane region" description="Helical" evidence="6">
    <location>
        <begin position="43"/>
        <end position="66"/>
    </location>
</feature>
<feature type="transmembrane region" description="Helical" evidence="6">
    <location>
        <begin position="174"/>
        <end position="196"/>
    </location>
</feature>
<evidence type="ECO:0000313" key="7">
    <source>
        <dbReference type="EMBL" id="RRK32623.1"/>
    </source>
</evidence>
<name>A0A426DJ25_9FIRM</name>
<sequence length="506" mass="57665">MKQDDLKSRYAIKLISSVAIVLLNGGVQIILPRALSVEEYGYYSYNLNVFTSIVNMANMSVSGAMVSKFSKRNEDRGLLVFYLFFYGIIAVLLNIGVIILFSLNLLQSSFEGQTLFVVLLALEVSILSRFFVDNIGIYDAMAIARFPAVSQIIMRLLIAATVIFGYLLGNINLVFFYITQISVTSLVTAVMLYAALTEQKKRYQQREYRYNIKKYAKEYYIYCRPLIGSSIFSQFTVIFMNWALMKWSGAVQQAQFGAAWQLNTLVTYVFSPYADLMRREFAIVYNKLDLLKHRFLQSMKLVTALTSFIVVFICVEVKNIIEIVYGDKYIGATSITVLIMLYTIFQSWGQIEGSYLYATENTKTNARIIILGQALTVIFVFLFQIPNFIWPKTIGGIGIALNYLLVNIISVETTLFIISRKIGISFLKYNMFQIVLIIFLGGIGIITKLLLEEIWQCATWIQLVLQTISVGIVYTVISLSLICIFPRIIGMSKNDKNTYLKKIIRR</sequence>
<evidence type="ECO:0000256" key="5">
    <source>
        <dbReference type="ARBA" id="ARBA00023136"/>
    </source>
</evidence>
<gene>
    <name evidence="7" type="ORF">EBB54_15615</name>
</gene>
<feature type="transmembrane region" description="Helical" evidence="6">
    <location>
        <begin position="431"/>
        <end position="451"/>
    </location>
</feature>
<keyword evidence="2" id="KW-1003">Cell membrane</keyword>
<feature type="transmembrane region" description="Helical" evidence="6">
    <location>
        <begin position="219"/>
        <end position="244"/>
    </location>
</feature>
<protein>
    <submittedName>
        <fullName evidence="7">Lipopolysaccharide biosynthesis protein</fullName>
    </submittedName>
</protein>
<feature type="transmembrane region" description="Helical" evidence="6">
    <location>
        <begin position="12"/>
        <end position="31"/>
    </location>
</feature>
<keyword evidence="4 6" id="KW-1133">Transmembrane helix</keyword>
<feature type="transmembrane region" description="Helical" evidence="6">
    <location>
        <begin position="295"/>
        <end position="317"/>
    </location>
</feature>
<dbReference type="Proteomes" id="UP000274920">
    <property type="component" value="Unassembled WGS sequence"/>
</dbReference>
<keyword evidence="3 6" id="KW-0812">Transmembrane</keyword>
<feature type="transmembrane region" description="Helical" evidence="6">
    <location>
        <begin position="329"/>
        <end position="348"/>
    </location>
</feature>
<dbReference type="RefSeq" id="WP_125128082.1">
    <property type="nucleotide sequence ID" value="NZ_RHJS01000002.1"/>
</dbReference>
<evidence type="ECO:0000313" key="8">
    <source>
        <dbReference type="Proteomes" id="UP000274920"/>
    </source>
</evidence>
<reference evidence="7" key="1">
    <citation type="submission" date="2018-10" db="EMBL/GenBank/DDBJ databases">
        <title>Schaedlerella arabinophila gen. nov. sp. nov., isolated from the mouse intestinal tract and comparative analysis with the genome of the closely related altered Schaedler flora strain ASF502.</title>
        <authorList>
            <person name="Miyake S."/>
            <person name="Soh M."/>
            <person name="Seedorf H."/>
        </authorList>
    </citation>
    <scope>NUCLEOTIDE SEQUENCE [LARGE SCALE GENOMIC DNA]</scope>
    <source>
        <strain evidence="7">DSM 106076</strain>
    </source>
</reference>
<keyword evidence="8" id="KW-1185">Reference proteome</keyword>
<accession>A0A426DJ25</accession>
<dbReference type="EMBL" id="RHJS01000002">
    <property type="protein sequence ID" value="RRK32623.1"/>
    <property type="molecule type" value="Genomic_DNA"/>
</dbReference>
<evidence type="ECO:0000256" key="3">
    <source>
        <dbReference type="ARBA" id="ARBA00022692"/>
    </source>
</evidence>
<feature type="transmembrane region" description="Helical" evidence="6">
    <location>
        <begin position="78"/>
        <end position="103"/>
    </location>
</feature>
<comment type="caution">
    <text evidence="7">The sequence shown here is derived from an EMBL/GenBank/DDBJ whole genome shotgun (WGS) entry which is preliminary data.</text>
</comment>
<dbReference type="InterPro" id="IPR050833">
    <property type="entry name" value="Poly_Biosynth_Transport"/>
</dbReference>
<feature type="transmembrane region" description="Helical" evidence="6">
    <location>
        <begin position="463"/>
        <end position="489"/>
    </location>
</feature>
<evidence type="ECO:0000256" key="4">
    <source>
        <dbReference type="ARBA" id="ARBA00022989"/>
    </source>
</evidence>
<organism evidence="7 8">
    <name type="scientific">Schaedlerella arabinosiphila</name>
    <dbReference type="NCBI Taxonomy" id="2044587"/>
    <lineage>
        <taxon>Bacteria</taxon>
        <taxon>Bacillati</taxon>
        <taxon>Bacillota</taxon>
        <taxon>Clostridia</taxon>
        <taxon>Lachnospirales</taxon>
        <taxon>Lachnospiraceae</taxon>
        <taxon>Schaedlerella</taxon>
    </lineage>
</organism>
<feature type="transmembrane region" description="Helical" evidence="6">
    <location>
        <begin position="152"/>
        <end position="168"/>
    </location>
</feature>
<feature type="transmembrane region" description="Helical" evidence="6">
    <location>
        <begin position="401"/>
        <end position="419"/>
    </location>
</feature>